<dbReference type="GO" id="GO:0008270">
    <property type="term" value="F:zinc ion binding"/>
    <property type="evidence" value="ECO:0007669"/>
    <property type="project" value="UniProtKB-KW"/>
</dbReference>
<dbReference type="SUPFAM" id="SSF49899">
    <property type="entry name" value="Concanavalin A-like lectins/glucanases"/>
    <property type="match status" value="1"/>
</dbReference>
<dbReference type="InterPro" id="IPR018957">
    <property type="entry name" value="Znf_C3HC4_RING-type"/>
</dbReference>
<gene>
    <name evidence="12" type="ORF">CRENBAI_024271</name>
</gene>
<dbReference type="GO" id="GO:0005737">
    <property type="term" value="C:cytoplasm"/>
    <property type="evidence" value="ECO:0007669"/>
    <property type="project" value="UniProtKB-SubCell"/>
</dbReference>
<dbReference type="InterPro" id="IPR043136">
    <property type="entry name" value="B30.2/SPRY_sf"/>
</dbReference>
<evidence type="ECO:0000256" key="8">
    <source>
        <dbReference type="SAM" id="Coils"/>
    </source>
</evidence>
<evidence type="ECO:0000313" key="13">
    <source>
        <dbReference type="Proteomes" id="UP001311232"/>
    </source>
</evidence>
<comment type="subcellular location">
    <subcellularLocation>
        <location evidence="1">Cytoplasm</location>
    </subcellularLocation>
</comment>
<evidence type="ECO:0000313" key="12">
    <source>
        <dbReference type="EMBL" id="KAK5599229.1"/>
    </source>
</evidence>
<dbReference type="CDD" id="cd12893">
    <property type="entry name" value="SPRY_PRY_TRIM35"/>
    <property type="match status" value="1"/>
</dbReference>
<dbReference type="InterPro" id="IPR001870">
    <property type="entry name" value="B30.2/SPRY"/>
</dbReference>
<dbReference type="InterPro" id="IPR003877">
    <property type="entry name" value="SPRY_dom"/>
</dbReference>
<evidence type="ECO:0000256" key="4">
    <source>
        <dbReference type="ARBA" id="ARBA00022723"/>
    </source>
</evidence>
<keyword evidence="6" id="KW-0862">Zinc</keyword>
<dbReference type="PANTHER" id="PTHR24103">
    <property type="entry name" value="E3 UBIQUITIN-PROTEIN LIGASE TRIM"/>
    <property type="match status" value="1"/>
</dbReference>
<keyword evidence="8" id="KW-0175">Coiled coil</keyword>
<dbReference type="InterPro" id="IPR001841">
    <property type="entry name" value="Znf_RING"/>
</dbReference>
<comment type="caution">
    <text evidence="12">The sequence shown here is derived from an EMBL/GenBank/DDBJ whole genome shotgun (WGS) entry which is preliminary data.</text>
</comment>
<dbReference type="Gene3D" id="2.60.120.920">
    <property type="match status" value="1"/>
</dbReference>
<dbReference type="InterPro" id="IPR003879">
    <property type="entry name" value="Butyrophylin_SPRY"/>
</dbReference>
<dbReference type="SMART" id="SM00336">
    <property type="entry name" value="BBOX"/>
    <property type="match status" value="1"/>
</dbReference>
<dbReference type="InterPro" id="IPR000315">
    <property type="entry name" value="Znf_B-box"/>
</dbReference>
<dbReference type="PROSITE" id="PS50188">
    <property type="entry name" value="B302_SPRY"/>
    <property type="match status" value="1"/>
</dbReference>
<dbReference type="InterPro" id="IPR013083">
    <property type="entry name" value="Znf_RING/FYVE/PHD"/>
</dbReference>
<evidence type="ECO:0000256" key="2">
    <source>
        <dbReference type="ARBA" id="ARBA00008518"/>
    </source>
</evidence>
<dbReference type="SMART" id="SM00589">
    <property type="entry name" value="PRY"/>
    <property type="match status" value="1"/>
</dbReference>
<organism evidence="12 13">
    <name type="scientific">Crenichthys baileyi</name>
    <name type="common">White River springfish</name>
    <dbReference type="NCBI Taxonomy" id="28760"/>
    <lineage>
        <taxon>Eukaryota</taxon>
        <taxon>Metazoa</taxon>
        <taxon>Chordata</taxon>
        <taxon>Craniata</taxon>
        <taxon>Vertebrata</taxon>
        <taxon>Euteleostomi</taxon>
        <taxon>Actinopterygii</taxon>
        <taxon>Neopterygii</taxon>
        <taxon>Teleostei</taxon>
        <taxon>Neoteleostei</taxon>
        <taxon>Acanthomorphata</taxon>
        <taxon>Ovalentaria</taxon>
        <taxon>Atherinomorphae</taxon>
        <taxon>Cyprinodontiformes</taxon>
        <taxon>Goodeidae</taxon>
        <taxon>Crenichthys</taxon>
    </lineage>
</organism>
<dbReference type="SMART" id="SM00449">
    <property type="entry name" value="SPRY"/>
    <property type="match status" value="1"/>
</dbReference>
<keyword evidence="13" id="KW-1185">Reference proteome</keyword>
<dbReference type="PRINTS" id="PR01407">
    <property type="entry name" value="BUTYPHLNCDUF"/>
</dbReference>
<dbReference type="PROSITE" id="PS50119">
    <property type="entry name" value="ZF_BBOX"/>
    <property type="match status" value="1"/>
</dbReference>
<comment type="similarity">
    <text evidence="2">Belongs to the TRIM/RBCC family.</text>
</comment>
<feature type="domain" description="B30.2/SPRY" evidence="11">
    <location>
        <begin position="273"/>
        <end position="462"/>
    </location>
</feature>
<dbReference type="InterPro" id="IPR017907">
    <property type="entry name" value="Znf_RING_CS"/>
</dbReference>
<dbReference type="SUPFAM" id="SSF57845">
    <property type="entry name" value="B-box zinc-binding domain"/>
    <property type="match status" value="1"/>
</dbReference>
<dbReference type="Pfam" id="PF00643">
    <property type="entry name" value="zf-B_box"/>
    <property type="match status" value="1"/>
</dbReference>
<dbReference type="Gene3D" id="3.30.40.10">
    <property type="entry name" value="Zinc/RING finger domain, C3HC4 (zinc finger)"/>
    <property type="match status" value="1"/>
</dbReference>
<dbReference type="AlphaFoldDB" id="A0AAV9QSA1"/>
<evidence type="ECO:0000259" key="9">
    <source>
        <dbReference type="PROSITE" id="PS50089"/>
    </source>
</evidence>
<dbReference type="PROSITE" id="PS50089">
    <property type="entry name" value="ZF_RING_2"/>
    <property type="match status" value="1"/>
</dbReference>
<dbReference type="InterPro" id="IPR050143">
    <property type="entry name" value="TRIM/RBCC"/>
</dbReference>
<dbReference type="PROSITE" id="PS00518">
    <property type="entry name" value="ZF_RING_1"/>
    <property type="match status" value="1"/>
</dbReference>
<evidence type="ECO:0000256" key="5">
    <source>
        <dbReference type="ARBA" id="ARBA00022771"/>
    </source>
</evidence>
<dbReference type="Pfam" id="PF13765">
    <property type="entry name" value="PRY"/>
    <property type="match status" value="1"/>
</dbReference>
<dbReference type="Pfam" id="PF00097">
    <property type="entry name" value="zf-C3HC4"/>
    <property type="match status" value="1"/>
</dbReference>
<evidence type="ECO:0000256" key="3">
    <source>
        <dbReference type="ARBA" id="ARBA00022490"/>
    </source>
</evidence>
<sequence length="468" mass="53016">MIMKIPSGLQVESAFLVSMARQEIYKNPVILTCEHSFCIYCLKTNWAERKTTECPICKRRSSKESPPLHFALKMECDELRALGSEPVCSLHAQKLSFFCLDEQQLVCSICRDSETHSKHRFQLAEEAGPESKESLQDILKPLKKKLRLIHEVKGSCDQTANHIKFQAESTARRIKEEFKKLHLFLEEEEEARLNVLREEEEQKSQTMKEKISALSKQISDLSGILRSTEKELKAQHVGFLLNYKETVEKIQQHPLPDDPEPISEALINEARHLGNLSFNVWNKMKEMVSYTPVILDPNTTHPKLTLSEDLTSLRKGEGKQELPDNPERIDHFISVVGSESFTSGCHSWEVEVGDNGAYVLGVLAGSDLRKGVILSRLWRLMFCNGEYKSISPSDTGSDVSVMENPRRIRVLLDCDGGRLSFSDAETAAHIHTFTHTITDRLFPYISTWSGVPIRIAAQKITAAVENHA</sequence>
<evidence type="ECO:0000256" key="7">
    <source>
        <dbReference type="PROSITE-ProRule" id="PRU00024"/>
    </source>
</evidence>
<keyword evidence="5 7" id="KW-0863">Zinc-finger</keyword>
<feature type="domain" description="B box-type" evidence="10">
    <location>
        <begin position="83"/>
        <end position="124"/>
    </location>
</feature>
<dbReference type="InterPro" id="IPR006574">
    <property type="entry name" value="PRY"/>
</dbReference>
<evidence type="ECO:0000259" key="11">
    <source>
        <dbReference type="PROSITE" id="PS50188"/>
    </source>
</evidence>
<dbReference type="InterPro" id="IPR013320">
    <property type="entry name" value="ConA-like_dom_sf"/>
</dbReference>
<dbReference type="Pfam" id="PF00622">
    <property type="entry name" value="SPRY"/>
    <property type="match status" value="1"/>
</dbReference>
<name>A0AAV9QSA1_9TELE</name>
<evidence type="ECO:0000256" key="6">
    <source>
        <dbReference type="ARBA" id="ARBA00022833"/>
    </source>
</evidence>
<evidence type="ECO:0000259" key="10">
    <source>
        <dbReference type="PROSITE" id="PS50119"/>
    </source>
</evidence>
<keyword evidence="4" id="KW-0479">Metal-binding</keyword>
<dbReference type="EMBL" id="JAHHUM010002955">
    <property type="protein sequence ID" value="KAK5599229.1"/>
    <property type="molecule type" value="Genomic_DNA"/>
</dbReference>
<dbReference type="SUPFAM" id="SSF57850">
    <property type="entry name" value="RING/U-box"/>
    <property type="match status" value="1"/>
</dbReference>
<proteinExistence type="inferred from homology"/>
<keyword evidence="3" id="KW-0963">Cytoplasm</keyword>
<dbReference type="Gene3D" id="3.30.160.60">
    <property type="entry name" value="Classic Zinc Finger"/>
    <property type="match status" value="1"/>
</dbReference>
<feature type="domain" description="RING-type" evidence="9">
    <location>
        <begin position="29"/>
        <end position="58"/>
    </location>
</feature>
<evidence type="ECO:0000256" key="1">
    <source>
        <dbReference type="ARBA" id="ARBA00004496"/>
    </source>
</evidence>
<feature type="coiled-coil region" evidence="8">
    <location>
        <begin position="185"/>
        <end position="217"/>
    </location>
</feature>
<protein>
    <submittedName>
        <fullName evidence="12">Uncharacterized protein</fullName>
    </submittedName>
</protein>
<accession>A0AAV9QSA1</accession>
<reference evidence="12 13" key="1">
    <citation type="submission" date="2021-06" db="EMBL/GenBank/DDBJ databases">
        <authorList>
            <person name="Palmer J.M."/>
        </authorList>
    </citation>
    <scope>NUCLEOTIDE SEQUENCE [LARGE SCALE GENOMIC DNA]</scope>
    <source>
        <strain evidence="12 13">MEX-2019</strain>
        <tissue evidence="12">Muscle</tissue>
    </source>
</reference>
<dbReference type="Proteomes" id="UP001311232">
    <property type="component" value="Unassembled WGS sequence"/>
</dbReference>